<dbReference type="InterPro" id="IPR036942">
    <property type="entry name" value="Beta-barrel_TonB_sf"/>
</dbReference>
<evidence type="ECO:0000256" key="9">
    <source>
        <dbReference type="RuleBase" id="RU003357"/>
    </source>
</evidence>
<dbReference type="SUPFAM" id="SSF56935">
    <property type="entry name" value="Porins"/>
    <property type="match status" value="1"/>
</dbReference>
<sequence length="956" mass="103294">MNLKLLPCLAILMLCAGYLFSQNQKISGKVTDAGSGAPLEGITVRVKSAPKGTQTNKDGIFTLDAPSTGTLEFSSVGFNTQEVSINGRTEINVQLVPAVAELTQVVLVGSRSGGRAKTETPVPVDVISVNQAGLPSAKMELTSLLNAAAPSFNYNKQSGSDGADQIDLATLRGLGPDQTLVLINGKRRHQTAFVSVFGTRGRGNSGTDLNAIPESAIDRVEILRDGASAQYGSDAIAGVINIILKKDVNHLTINTGYAGYYDHKFNTHFKSSLNQYESAGAIDGNTITIGANYGFPIGKNGGFINLSGNFLRQGKTFRQVLDTNLTSAGGLPINTGRRAHGDGSVTTGGGMLNMEIPVAHSNTTVYAFGGYNYKASDAYAYTRTLHGYNPLASGHPNRFPITQKNGNAIFVPGIMESIPTPGDQPDTIFNPHIQTHIQDASLAAGVRGSLGNNWKWDLSNTFGRNDFHFYGDKTFNASLIGTASPTHFDDGGFSFLQNTANLTFTKEIPHLGAGFNLALGAEYRYENYKIYAGEEKSWRNFDPDTLQASGAQGFPGYRPTDVVNAKRSNIAGYVDAEWDITTKFLLGAAIRAENYSDFGFTSNYKLAARYKVAPHFNIRGSVSTGYRAPSLQQINYSSQFTNVQGGRITEVKIAPNYSSIAKAAGIPDLKQEKSVNASLGFSWKPVNALTITIDGYLVKVKDRIVLSGQFDASDATLDPQFRDTLNSLRINNAQFFANAVNTTNYGVDIVIDYNKKWNDQHFRALFTGNLQHMDIDKINVPDKLNDSYLHRGEFFSEREQHFVLASAPPVKLGLNLEYGIHKFSVGARVTYYGKIVLLGYGFAGDPAKEGTGLPGDPNLEGTGISPLVALDSDGTLVPEQFNYNGKAVTDLYASFRFSSHISWFLGADNIFNVHPALGYVPGAKLSAYDGETGGPWDAVQMGFNGMRVFTKVAFSF</sequence>
<keyword evidence="4 8" id="KW-0812">Transmembrane</keyword>
<keyword evidence="5 9" id="KW-0798">TonB box</keyword>
<dbReference type="RefSeq" id="WP_145673685.1">
    <property type="nucleotide sequence ID" value="NZ_VIWO01000010.1"/>
</dbReference>
<keyword evidence="2 8" id="KW-0813">Transport</keyword>
<evidence type="ECO:0000313" key="13">
    <source>
        <dbReference type="EMBL" id="TWF34944.1"/>
    </source>
</evidence>
<comment type="similarity">
    <text evidence="8 9">Belongs to the TonB-dependent receptor family.</text>
</comment>
<dbReference type="Pfam" id="PF13715">
    <property type="entry name" value="CarbopepD_reg_2"/>
    <property type="match status" value="1"/>
</dbReference>
<dbReference type="InterPro" id="IPR039426">
    <property type="entry name" value="TonB-dep_rcpt-like"/>
</dbReference>
<feature type="chain" id="PRO_5021917301" evidence="10">
    <location>
        <begin position="22"/>
        <end position="956"/>
    </location>
</feature>
<dbReference type="Pfam" id="PF00593">
    <property type="entry name" value="TonB_dep_Rec_b-barrel"/>
    <property type="match status" value="1"/>
</dbReference>
<evidence type="ECO:0000256" key="8">
    <source>
        <dbReference type="PROSITE-ProRule" id="PRU01360"/>
    </source>
</evidence>
<evidence type="ECO:0000256" key="7">
    <source>
        <dbReference type="ARBA" id="ARBA00023237"/>
    </source>
</evidence>
<dbReference type="AlphaFoldDB" id="A0A561P9Y9"/>
<reference evidence="13 14" key="1">
    <citation type="submission" date="2019-06" db="EMBL/GenBank/DDBJ databases">
        <title>Sorghum-associated microbial communities from plants grown in Nebraska, USA.</title>
        <authorList>
            <person name="Schachtman D."/>
        </authorList>
    </citation>
    <scope>NUCLEOTIDE SEQUENCE [LARGE SCALE GENOMIC DNA]</scope>
    <source>
        <strain evidence="13 14">1209</strain>
    </source>
</reference>
<dbReference type="InterPro" id="IPR008969">
    <property type="entry name" value="CarboxyPept-like_regulatory"/>
</dbReference>
<dbReference type="Proteomes" id="UP000320811">
    <property type="component" value="Unassembled WGS sequence"/>
</dbReference>
<organism evidence="13 14">
    <name type="scientific">Chitinophaga polysaccharea</name>
    <dbReference type="NCBI Taxonomy" id="1293035"/>
    <lineage>
        <taxon>Bacteria</taxon>
        <taxon>Pseudomonadati</taxon>
        <taxon>Bacteroidota</taxon>
        <taxon>Chitinophagia</taxon>
        <taxon>Chitinophagales</taxon>
        <taxon>Chitinophagaceae</taxon>
        <taxon>Chitinophaga</taxon>
    </lineage>
</organism>
<dbReference type="PANTHER" id="PTHR47234:SF3">
    <property type="entry name" value="SECRETIN_TONB SHORT N-TERMINAL DOMAIN-CONTAINING PROTEIN"/>
    <property type="match status" value="1"/>
</dbReference>
<dbReference type="Pfam" id="PF07715">
    <property type="entry name" value="Plug"/>
    <property type="match status" value="1"/>
</dbReference>
<dbReference type="PROSITE" id="PS52016">
    <property type="entry name" value="TONB_DEPENDENT_REC_3"/>
    <property type="match status" value="1"/>
</dbReference>
<dbReference type="PANTHER" id="PTHR47234">
    <property type="match status" value="1"/>
</dbReference>
<feature type="domain" description="TonB-dependent receptor-like beta-barrel" evidence="11">
    <location>
        <begin position="378"/>
        <end position="910"/>
    </location>
</feature>
<evidence type="ECO:0000256" key="10">
    <source>
        <dbReference type="SAM" id="SignalP"/>
    </source>
</evidence>
<dbReference type="InterPro" id="IPR000531">
    <property type="entry name" value="Beta-barrel_TonB"/>
</dbReference>
<dbReference type="Gene3D" id="2.170.130.10">
    <property type="entry name" value="TonB-dependent receptor, plug domain"/>
    <property type="match status" value="1"/>
</dbReference>
<protein>
    <submittedName>
        <fullName evidence="13">Iron complex outermembrane receptor protein</fullName>
    </submittedName>
</protein>
<dbReference type="EMBL" id="VIWO01000010">
    <property type="protein sequence ID" value="TWF34944.1"/>
    <property type="molecule type" value="Genomic_DNA"/>
</dbReference>
<keyword evidence="14" id="KW-1185">Reference proteome</keyword>
<dbReference type="InterPro" id="IPR037066">
    <property type="entry name" value="Plug_dom_sf"/>
</dbReference>
<evidence type="ECO:0000256" key="6">
    <source>
        <dbReference type="ARBA" id="ARBA00023136"/>
    </source>
</evidence>
<keyword evidence="10" id="KW-0732">Signal</keyword>
<comment type="subcellular location">
    <subcellularLocation>
        <location evidence="1 8">Cell outer membrane</location>
        <topology evidence="1 8">Multi-pass membrane protein</topology>
    </subcellularLocation>
</comment>
<evidence type="ECO:0000256" key="5">
    <source>
        <dbReference type="ARBA" id="ARBA00023077"/>
    </source>
</evidence>
<evidence type="ECO:0000256" key="3">
    <source>
        <dbReference type="ARBA" id="ARBA00022452"/>
    </source>
</evidence>
<evidence type="ECO:0000259" key="11">
    <source>
        <dbReference type="Pfam" id="PF00593"/>
    </source>
</evidence>
<feature type="signal peptide" evidence="10">
    <location>
        <begin position="1"/>
        <end position="21"/>
    </location>
</feature>
<gene>
    <name evidence="13" type="ORF">FHW36_110144</name>
</gene>
<evidence type="ECO:0000313" key="14">
    <source>
        <dbReference type="Proteomes" id="UP000320811"/>
    </source>
</evidence>
<feature type="domain" description="TonB-dependent receptor plug" evidence="12">
    <location>
        <begin position="117"/>
        <end position="239"/>
    </location>
</feature>
<evidence type="ECO:0000256" key="4">
    <source>
        <dbReference type="ARBA" id="ARBA00022692"/>
    </source>
</evidence>
<evidence type="ECO:0000259" key="12">
    <source>
        <dbReference type="Pfam" id="PF07715"/>
    </source>
</evidence>
<dbReference type="Gene3D" id="2.60.40.1120">
    <property type="entry name" value="Carboxypeptidase-like, regulatory domain"/>
    <property type="match status" value="1"/>
</dbReference>
<proteinExistence type="inferred from homology"/>
<evidence type="ECO:0000256" key="1">
    <source>
        <dbReference type="ARBA" id="ARBA00004571"/>
    </source>
</evidence>
<keyword evidence="3 8" id="KW-1134">Transmembrane beta strand</keyword>
<dbReference type="SUPFAM" id="SSF49464">
    <property type="entry name" value="Carboxypeptidase regulatory domain-like"/>
    <property type="match status" value="1"/>
</dbReference>
<dbReference type="OrthoDB" id="9805434at2"/>
<keyword evidence="13" id="KW-0675">Receptor</keyword>
<evidence type="ECO:0000256" key="2">
    <source>
        <dbReference type="ARBA" id="ARBA00022448"/>
    </source>
</evidence>
<comment type="caution">
    <text evidence="13">The sequence shown here is derived from an EMBL/GenBank/DDBJ whole genome shotgun (WGS) entry which is preliminary data.</text>
</comment>
<keyword evidence="7 8" id="KW-0998">Cell outer membrane</keyword>
<dbReference type="GO" id="GO:0009279">
    <property type="term" value="C:cell outer membrane"/>
    <property type="evidence" value="ECO:0007669"/>
    <property type="project" value="UniProtKB-SubCell"/>
</dbReference>
<accession>A0A561P9Y9</accession>
<name>A0A561P9Y9_9BACT</name>
<dbReference type="InterPro" id="IPR012910">
    <property type="entry name" value="Plug_dom"/>
</dbReference>
<keyword evidence="6 8" id="KW-0472">Membrane</keyword>
<dbReference type="Gene3D" id="2.40.170.20">
    <property type="entry name" value="TonB-dependent receptor, beta-barrel domain"/>
    <property type="match status" value="1"/>
</dbReference>